<dbReference type="EMBL" id="MU806334">
    <property type="protein sequence ID" value="KAJ3836272.1"/>
    <property type="molecule type" value="Genomic_DNA"/>
</dbReference>
<dbReference type="Proteomes" id="UP001163846">
    <property type="component" value="Unassembled WGS sequence"/>
</dbReference>
<evidence type="ECO:0000256" key="1">
    <source>
        <dbReference type="SAM" id="MobiDB-lite"/>
    </source>
</evidence>
<accession>A0AA38P4P5</accession>
<feature type="signal peptide" evidence="2">
    <location>
        <begin position="1"/>
        <end position="32"/>
    </location>
</feature>
<gene>
    <name evidence="3" type="ORF">F5878DRAFT_663123</name>
</gene>
<reference evidence="3" key="1">
    <citation type="submission" date="2022-08" db="EMBL/GenBank/DDBJ databases">
        <authorList>
            <consortium name="DOE Joint Genome Institute"/>
            <person name="Min B."/>
            <person name="Riley R."/>
            <person name="Sierra-Patev S."/>
            <person name="Naranjo-Ortiz M."/>
            <person name="Looney B."/>
            <person name="Konkel Z."/>
            <person name="Slot J.C."/>
            <person name="Sakamoto Y."/>
            <person name="Steenwyk J.L."/>
            <person name="Rokas A."/>
            <person name="Carro J."/>
            <person name="Camarero S."/>
            <person name="Ferreira P."/>
            <person name="Molpeceres G."/>
            <person name="Ruiz-Duenas F.J."/>
            <person name="Serrano A."/>
            <person name="Henrissat B."/>
            <person name="Drula E."/>
            <person name="Hughes K.W."/>
            <person name="Mata J.L."/>
            <person name="Ishikawa N.K."/>
            <person name="Vargas-Isla R."/>
            <person name="Ushijima S."/>
            <person name="Smith C.A."/>
            <person name="Ahrendt S."/>
            <person name="Andreopoulos W."/>
            <person name="He G."/>
            <person name="Labutti K."/>
            <person name="Lipzen A."/>
            <person name="Ng V."/>
            <person name="Sandor L."/>
            <person name="Barry K."/>
            <person name="Martinez A.T."/>
            <person name="Xiao Y."/>
            <person name="Gibbons J.G."/>
            <person name="Terashima K."/>
            <person name="Hibbett D.S."/>
            <person name="Grigoriev I.V."/>
        </authorList>
    </citation>
    <scope>NUCLEOTIDE SEQUENCE</scope>
    <source>
        <strain evidence="3">TFB9207</strain>
    </source>
</reference>
<evidence type="ECO:0000313" key="4">
    <source>
        <dbReference type="Proteomes" id="UP001163846"/>
    </source>
</evidence>
<feature type="compositionally biased region" description="Polar residues" evidence="1">
    <location>
        <begin position="346"/>
        <end position="359"/>
    </location>
</feature>
<evidence type="ECO:0008006" key="5">
    <source>
        <dbReference type="Google" id="ProtNLM"/>
    </source>
</evidence>
<protein>
    <recommendedName>
        <fullName evidence="5">Secreted protein</fullName>
    </recommendedName>
</protein>
<proteinExistence type="predicted"/>
<evidence type="ECO:0000313" key="3">
    <source>
        <dbReference type="EMBL" id="KAJ3836272.1"/>
    </source>
</evidence>
<keyword evidence="4" id="KW-1185">Reference proteome</keyword>
<comment type="caution">
    <text evidence="3">The sequence shown here is derived from an EMBL/GenBank/DDBJ whole genome shotgun (WGS) entry which is preliminary data.</text>
</comment>
<evidence type="ECO:0000256" key="2">
    <source>
        <dbReference type="SAM" id="SignalP"/>
    </source>
</evidence>
<feature type="compositionally biased region" description="Basic and acidic residues" evidence="1">
    <location>
        <begin position="336"/>
        <end position="345"/>
    </location>
</feature>
<name>A0AA38P4P5_9AGAR</name>
<organism evidence="3 4">
    <name type="scientific">Lentinula raphanica</name>
    <dbReference type="NCBI Taxonomy" id="153919"/>
    <lineage>
        <taxon>Eukaryota</taxon>
        <taxon>Fungi</taxon>
        <taxon>Dikarya</taxon>
        <taxon>Basidiomycota</taxon>
        <taxon>Agaricomycotina</taxon>
        <taxon>Agaricomycetes</taxon>
        <taxon>Agaricomycetidae</taxon>
        <taxon>Agaricales</taxon>
        <taxon>Marasmiineae</taxon>
        <taxon>Omphalotaceae</taxon>
        <taxon>Lentinula</taxon>
    </lineage>
</organism>
<feature type="chain" id="PRO_5041377917" description="Secreted protein" evidence="2">
    <location>
        <begin position="33"/>
        <end position="385"/>
    </location>
</feature>
<feature type="compositionally biased region" description="Basic and acidic residues" evidence="1">
    <location>
        <begin position="374"/>
        <end position="385"/>
    </location>
</feature>
<dbReference type="AlphaFoldDB" id="A0AA38P4P5"/>
<sequence>MLLKPFNSRLSSSRLSHILLLAVCWLDTFVAARPVAVQERILREPEGNALRLQINKSQSPDIKDIQLCLKYGRTSIVCSPTSSSMIWVAAERISIGNIQLPPEAILDSLKGSESSEQGQDVWEWANGKMISLSLQLDSGFMIDDDGELASTNHNKKLMDKWKEILLDKTSTKIEVVYYEMSGHVGLHVGDEYRLTFSLSGQVEVPPGDAKFLSVFTGKLRFRNRALMQKTLSELQNDALESKIVSDWFSDVASKYRLWDIKKPAPEWVLPWVRVDTFLTFLSEEDTGWMNYPDTRALTSQDLEKWVRSGRQELRRLRAGMLELATGGRQLTAATEVGDRKRKSEGEQNQNLSGQSTAANSKRMKEGPGGSDSRLVQEHDSSVTST</sequence>
<feature type="region of interest" description="Disordered" evidence="1">
    <location>
        <begin position="329"/>
        <end position="385"/>
    </location>
</feature>
<keyword evidence="2" id="KW-0732">Signal</keyword>